<dbReference type="InterPro" id="IPR022500">
    <property type="entry name" value="PRTRC_ThiF"/>
</dbReference>
<keyword evidence="3" id="KW-1185">Reference proteome</keyword>
<gene>
    <name evidence="2" type="ORF">FMM05_13490</name>
</gene>
<evidence type="ECO:0000313" key="2">
    <source>
        <dbReference type="EMBL" id="TRW23665.1"/>
    </source>
</evidence>
<sequence length="261" mass="28332">METKIKAHFTAPELLSPNNPISVCLIGAGGTGSQVLTGLARMSHSLQQLGHAGFQVSLWDDDVITDANRGRQLFAECEIGLSKAAALITRTNRFFGTAWKAIEKPFTNDTATGRNAIYISCVDTAAARFGIAEVLDELDLNASRSDMPRYWMDFGNSRDTGQVILSTIGSIKQPASEKFLPVGSLPQVTNEFAELLTQGDTEDLPSCSLAEALEKQDLFINSVLAQMGCSLLWQLLRQGLTTERGFFLNLGNFRSQPLAVG</sequence>
<dbReference type="SUPFAM" id="SSF69572">
    <property type="entry name" value="Activating enzymes of the ubiquitin-like proteins"/>
    <property type="match status" value="1"/>
</dbReference>
<dbReference type="Proteomes" id="UP000320643">
    <property type="component" value="Unassembled WGS sequence"/>
</dbReference>
<dbReference type="EMBL" id="VJVZ01000008">
    <property type="protein sequence ID" value="TRW23665.1"/>
    <property type="molecule type" value="Genomic_DNA"/>
</dbReference>
<accession>A0A552UZM5</accession>
<protein>
    <submittedName>
        <fullName evidence="2">PRTRC system ThiF family protein</fullName>
    </submittedName>
</protein>
<dbReference type="RefSeq" id="WP_143373922.1">
    <property type="nucleotide sequence ID" value="NZ_VJVZ01000008.1"/>
</dbReference>
<dbReference type="GO" id="GO:0008641">
    <property type="term" value="F:ubiquitin-like modifier activating enzyme activity"/>
    <property type="evidence" value="ECO:0007669"/>
    <property type="project" value="InterPro"/>
</dbReference>
<dbReference type="InterPro" id="IPR000594">
    <property type="entry name" value="ThiF_NAD_FAD-bd"/>
</dbReference>
<dbReference type="OrthoDB" id="5298642at2"/>
<feature type="domain" description="THIF-type NAD/FAD binding fold" evidence="1">
    <location>
        <begin position="22"/>
        <end position="134"/>
    </location>
</feature>
<reference evidence="2 3" key="1">
    <citation type="submission" date="2019-07" db="EMBL/GenBank/DDBJ databases">
        <title>Flavobacterium sp. nov., isolated from glacier ice.</title>
        <authorList>
            <person name="Liu Q."/>
            <person name="Xin Y.-H."/>
        </authorList>
    </citation>
    <scope>NUCLEOTIDE SEQUENCE [LARGE SCALE GENOMIC DNA]</scope>
    <source>
        <strain evidence="2 3">ZT4R6</strain>
    </source>
</reference>
<evidence type="ECO:0000313" key="3">
    <source>
        <dbReference type="Proteomes" id="UP000320643"/>
    </source>
</evidence>
<organism evidence="2 3">
    <name type="scientific">Flavobacterium zepuense</name>
    <dbReference type="NCBI Taxonomy" id="2593302"/>
    <lineage>
        <taxon>Bacteria</taxon>
        <taxon>Pseudomonadati</taxon>
        <taxon>Bacteroidota</taxon>
        <taxon>Flavobacteriia</taxon>
        <taxon>Flavobacteriales</taxon>
        <taxon>Flavobacteriaceae</taxon>
        <taxon>Flavobacterium</taxon>
    </lineage>
</organism>
<comment type="caution">
    <text evidence="2">The sequence shown here is derived from an EMBL/GenBank/DDBJ whole genome shotgun (WGS) entry which is preliminary data.</text>
</comment>
<proteinExistence type="predicted"/>
<dbReference type="NCBIfam" id="TIGR03736">
    <property type="entry name" value="PRTRC_ThiF"/>
    <property type="match status" value="1"/>
</dbReference>
<name>A0A552UZM5_9FLAO</name>
<evidence type="ECO:0000259" key="1">
    <source>
        <dbReference type="Pfam" id="PF00899"/>
    </source>
</evidence>
<dbReference type="Gene3D" id="3.40.50.720">
    <property type="entry name" value="NAD(P)-binding Rossmann-like Domain"/>
    <property type="match status" value="1"/>
</dbReference>
<dbReference type="AlphaFoldDB" id="A0A552UZM5"/>
<dbReference type="InterPro" id="IPR035985">
    <property type="entry name" value="Ubiquitin-activating_enz"/>
</dbReference>
<dbReference type="Pfam" id="PF00899">
    <property type="entry name" value="ThiF"/>
    <property type="match status" value="1"/>
</dbReference>